<dbReference type="EMBL" id="BAABEY010000011">
    <property type="protein sequence ID" value="GAA4434940.1"/>
    <property type="molecule type" value="Genomic_DNA"/>
</dbReference>
<evidence type="ECO:0000313" key="1">
    <source>
        <dbReference type="EMBL" id="GAA4434940.1"/>
    </source>
</evidence>
<protein>
    <recommendedName>
        <fullName evidence="3">RNA-binding protein</fullName>
    </recommendedName>
</protein>
<sequence length="107" mass="12614">MNKRKPRFTESSRSQSTTPLKEVFDKYLEVYRLKERFDETYVTAHWEKIMGKPIASRTVSVFVKGNVLYVQLDSAPLREELVRARNKILKLVNAEMGKDLVRDIVYF</sequence>
<gene>
    <name evidence="1" type="ORF">GCM10023091_10600</name>
</gene>
<dbReference type="PANTHER" id="PTHR36456">
    <property type="entry name" value="UPF0232 PROTEIN SCO3875"/>
    <property type="match status" value="1"/>
</dbReference>
<dbReference type="Pfam" id="PF05258">
    <property type="entry name" value="DciA"/>
    <property type="match status" value="1"/>
</dbReference>
<comment type="caution">
    <text evidence="1">The sequence shown here is derived from an EMBL/GenBank/DDBJ whole genome shotgun (WGS) entry which is preliminary data.</text>
</comment>
<accession>A0ABP8LTA8</accession>
<name>A0ABP8LTA8_9BACT</name>
<dbReference type="InterPro" id="IPR007922">
    <property type="entry name" value="DciA-like"/>
</dbReference>
<proteinExistence type="predicted"/>
<keyword evidence="2" id="KW-1185">Reference proteome</keyword>
<organism evidence="1 2">
    <name type="scientific">Ravibacter arvi</name>
    <dbReference type="NCBI Taxonomy" id="2051041"/>
    <lineage>
        <taxon>Bacteria</taxon>
        <taxon>Pseudomonadati</taxon>
        <taxon>Bacteroidota</taxon>
        <taxon>Cytophagia</taxon>
        <taxon>Cytophagales</taxon>
        <taxon>Spirosomataceae</taxon>
        <taxon>Ravibacter</taxon>
    </lineage>
</organism>
<dbReference type="PANTHER" id="PTHR36456:SF1">
    <property type="entry name" value="UPF0232 PROTEIN SCO3875"/>
    <property type="match status" value="1"/>
</dbReference>
<evidence type="ECO:0008006" key="3">
    <source>
        <dbReference type="Google" id="ProtNLM"/>
    </source>
</evidence>
<reference evidence="2" key="1">
    <citation type="journal article" date="2019" name="Int. J. Syst. Evol. Microbiol.">
        <title>The Global Catalogue of Microorganisms (GCM) 10K type strain sequencing project: providing services to taxonomists for standard genome sequencing and annotation.</title>
        <authorList>
            <consortium name="The Broad Institute Genomics Platform"/>
            <consortium name="The Broad Institute Genome Sequencing Center for Infectious Disease"/>
            <person name="Wu L."/>
            <person name="Ma J."/>
        </authorList>
    </citation>
    <scope>NUCLEOTIDE SEQUENCE [LARGE SCALE GENOMIC DNA]</scope>
    <source>
        <strain evidence="2">JCM 31920</strain>
    </source>
</reference>
<dbReference type="RefSeq" id="WP_345027037.1">
    <property type="nucleotide sequence ID" value="NZ_BAABEY010000011.1"/>
</dbReference>
<dbReference type="Proteomes" id="UP001501508">
    <property type="component" value="Unassembled WGS sequence"/>
</dbReference>
<evidence type="ECO:0000313" key="2">
    <source>
        <dbReference type="Proteomes" id="UP001501508"/>
    </source>
</evidence>